<dbReference type="EMBL" id="KZ084144">
    <property type="protein sequence ID" value="OSC97968.1"/>
    <property type="molecule type" value="Genomic_DNA"/>
</dbReference>
<feature type="compositionally biased region" description="Low complexity" evidence="1">
    <location>
        <begin position="558"/>
        <end position="574"/>
    </location>
</feature>
<evidence type="ECO:0000256" key="1">
    <source>
        <dbReference type="SAM" id="MobiDB-lite"/>
    </source>
</evidence>
<keyword evidence="3" id="KW-1185">Reference proteome</keyword>
<accession>A0A1Y2IA05</accession>
<proteinExistence type="predicted"/>
<sequence>MPELDILHGFEYATLQLKERWHKLYGQPLTAYLQIFPRVFAIGTKKKPYTTCTVDTGELCDYQESLEPVPDGYTPDKFDLSKAQGKPFARYLKPLTAGELFVKARGKEIVFAAGYHLIRAHFGLEGTIVIVKTDDYKSMVANDCRGNNPDAAKASRMRSFIVPAHLTDAGARGSQHGERQQRMAIFAALVGLEHTILLVDHNRLLRIHVMSRAKHWTCKDLNPEAQKIWPALWSENHGPDWIYETEAAELALDHWRQCVLDQAALLPPSQVAMEPSLLDVMCGSQDIFNGYGQHTAHDVLHTLRLFPTTSPTYVCSNDTVFKRFKDGLSVYAKQFVSDTYRERCLCKPNRLSPLSFNYTSNDNYLHQYLKVYRKSTTWMSRDEYNAFACEGLFNREHVIGEPYEVQPHELINASQKEVPVYQFTQAGKNPVYSVIIAQRPASWRYGVDQVDEIAPDARDAGFSTTLGPASFHMFKENQYGWEQKGKPGRKPLLHTGKRGRPARAIPRVEDLRYRASRGTAAHARALTLVHKDDIPPPKRARLSRAVDPQACHSDRITRSQSRSSTSSIGLSPSDMSPVSVTMSVDTSVATAPTSLL</sequence>
<gene>
    <name evidence="2" type="ORF">PYCCODRAFT_1376170</name>
</gene>
<protein>
    <submittedName>
        <fullName evidence="2">Uncharacterized protein</fullName>
    </submittedName>
</protein>
<dbReference type="AlphaFoldDB" id="A0A1Y2IA05"/>
<feature type="region of interest" description="Disordered" evidence="1">
    <location>
        <begin position="531"/>
        <end position="579"/>
    </location>
</feature>
<dbReference type="OrthoDB" id="3263739at2759"/>
<dbReference type="Proteomes" id="UP000193067">
    <property type="component" value="Unassembled WGS sequence"/>
</dbReference>
<organism evidence="2 3">
    <name type="scientific">Trametes coccinea (strain BRFM310)</name>
    <name type="common">Pycnoporus coccineus</name>
    <dbReference type="NCBI Taxonomy" id="1353009"/>
    <lineage>
        <taxon>Eukaryota</taxon>
        <taxon>Fungi</taxon>
        <taxon>Dikarya</taxon>
        <taxon>Basidiomycota</taxon>
        <taxon>Agaricomycotina</taxon>
        <taxon>Agaricomycetes</taxon>
        <taxon>Polyporales</taxon>
        <taxon>Polyporaceae</taxon>
        <taxon>Trametes</taxon>
    </lineage>
</organism>
<evidence type="ECO:0000313" key="2">
    <source>
        <dbReference type="EMBL" id="OSC97968.1"/>
    </source>
</evidence>
<name>A0A1Y2IA05_TRAC3</name>
<reference evidence="2 3" key="1">
    <citation type="journal article" date="2015" name="Biotechnol. Biofuels">
        <title>Enhanced degradation of softwood versus hardwood by the white-rot fungus Pycnoporus coccineus.</title>
        <authorList>
            <person name="Couturier M."/>
            <person name="Navarro D."/>
            <person name="Chevret D."/>
            <person name="Henrissat B."/>
            <person name="Piumi F."/>
            <person name="Ruiz-Duenas F.J."/>
            <person name="Martinez A.T."/>
            <person name="Grigoriev I.V."/>
            <person name="Riley R."/>
            <person name="Lipzen A."/>
            <person name="Berrin J.G."/>
            <person name="Master E.R."/>
            <person name="Rosso M.N."/>
        </authorList>
    </citation>
    <scope>NUCLEOTIDE SEQUENCE [LARGE SCALE GENOMIC DNA]</scope>
    <source>
        <strain evidence="2 3">BRFM310</strain>
    </source>
</reference>
<evidence type="ECO:0000313" key="3">
    <source>
        <dbReference type="Proteomes" id="UP000193067"/>
    </source>
</evidence>